<dbReference type="AlphaFoldDB" id="A0A2R7Y2G3"/>
<organism evidence="1 2">
    <name type="scientific">Candidatus Terraquivivens tikiterensis</name>
    <dbReference type="NCBI Taxonomy" id="1980982"/>
    <lineage>
        <taxon>Archaea</taxon>
        <taxon>Nitrososphaerota</taxon>
        <taxon>Candidatus Wolframiiraptoraceae</taxon>
        <taxon>Candidatus Terraquivivens</taxon>
    </lineage>
</organism>
<sequence length="99" mass="11165">MSQTFSREPTLVCNPLCRFFRCVKKALNYKQNPPWCDWVGGVCTGYRCPYASCIQVKLLPDGRCGLFVKRKTVETGETEISIGADVAVRAKKRLEKFGV</sequence>
<evidence type="ECO:0000313" key="2">
    <source>
        <dbReference type="Proteomes" id="UP000244066"/>
    </source>
</evidence>
<protein>
    <submittedName>
        <fullName evidence="1">Uncharacterized protein</fullName>
    </submittedName>
</protein>
<evidence type="ECO:0000313" key="1">
    <source>
        <dbReference type="EMBL" id="PUA31736.1"/>
    </source>
</evidence>
<name>A0A2R7Y2G3_9ARCH</name>
<dbReference type="EMBL" id="NDWU01000013">
    <property type="protein sequence ID" value="PUA31736.1"/>
    <property type="molecule type" value="Genomic_DNA"/>
</dbReference>
<comment type="caution">
    <text evidence="1">The sequence shown here is derived from an EMBL/GenBank/DDBJ whole genome shotgun (WGS) entry which is preliminary data.</text>
</comment>
<proteinExistence type="predicted"/>
<dbReference type="Proteomes" id="UP000244066">
    <property type="component" value="Unassembled WGS sequence"/>
</dbReference>
<accession>A0A2R7Y2G3</accession>
<gene>
    <name evidence="1" type="ORF">B9J98_05295</name>
</gene>
<reference evidence="1 2" key="1">
    <citation type="submission" date="2017-04" db="EMBL/GenBank/DDBJ databases">
        <title>Draft Aigarchaeota genome from a New Zealand hot spring.</title>
        <authorList>
            <person name="Reysenbach A.-L."/>
            <person name="Donaho J.A."/>
            <person name="Gerhart J."/>
            <person name="Kelley J.F."/>
            <person name="Kouba K."/>
            <person name="Podar M."/>
            <person name="Stott M."/>
        </authorList>
    </citation>
    <scope>NUCLEOTIDE SEQUENCE [LARGE SCALE GENOMIC DNA]</scope>
    <source>
        <strain evidence="1">NZ13_MG1</strain>
    </source>
</reference>